<evidence type="ECO:0000313" key="2">
    <source>
        <dbReference type="EMBL" id="CUF60763.1"/>
    </source>
</evidence>
<organism evidence="2 3">
    <name type="scientific">Bodo saltans</name>
    <name type="common">Flagellated protozoan</name>
    <dbReference type="NCBI Taxonomy" id="75058"/>
    <lineage>
        <taxon>Eukaryota</taxon>
        <taxon>Discoba</taxon>
        <taxon>Euglenozoa</taxon>
        <taxon>Kinetoplastea</taxon>
        <taxon>Metakinetoplastina</taxon>
        <taxon>Eubodonida</taxon>
        <taxon>Bodonidae</taxon>
        <taxon>Bodo</taxon>
    </lineage>
</organism>
<evidence type="ECO:0000256" key="1">
    <source>
        <dbReference type="SAM" id="MobiDB-lite"/>
    </source>
</evidence>
<name>A0A0S4IN54_BODSA</name>
<feature type="compositionally biased region" description="Low complexity" evidence="1">
    <location>
        <begin position="788"/>
        <end position="835"/>
    </location>
</feature>
<accession>A0A0S4IN54</accession>
<dbReference type="AlphaFoldDB" id="A0A0S4IN54"/>
<dbReference type="EMBL" id="CYKH01000367">
    <property type="protein sequence ID" value="CUF60763.1"/>
    <property type="molecule type" value="Genomic_DNA"/>
</dbReference>
<gene>
    <name evidence="2" type="ORF">BSAL_64005</name>
</gene>
<dbReference type="VEuPathDB" id="TriTrypDB:BSAL_64005"/>
<reference evidence="3" key="1">
    <citation type="submission" date="2015-09" db="EMBL/GenBank/DDBJ databases">
        <authorList>
            <consortium name="Pathogen Informatics"/>
        </authorList>
    </citation>
    <scope>NUCLEOTIDE SEQUENCE [LARGE SCALE GENOMIC DNA]</scope>
    <source>
        <strain evidence="3">Lake Konstanz</strain>
    </source>
</reference>
<feature type="region of interest" description="Disordered" evidence="1">
    <location>
        <begin position="781"/>
        <end position="835"/>
    </location>
</feature>
<protein>
    <submittedName>
        <fullName evidence="2">Uncharacterized protein</fullName>
    </submittedName>
</protein>
<keyword evidence="3" id="KW-1185">Reference proteome</keyword>
<dbReference type="Proteomes" id="UP000051952">
    <property type="component" value="Unassembled WGS sequence"/>
</dbReference>
<evidence type="ECO:0000313" key="3">
    <source>
        <dbReference type="Proteomes" id="UP000051952"/>
    </source>
</evidence>
<proteinExistence type="predicted"/>
<sequence length="869" mass="92395">MLLRSAASGNKETQSTGSADRARLQEAVVTCVELLIAQYNPLDKFIVPHLHGALHLVIEIVEDALKPTATTNIDKRQLVLSREFYLLLYRRMMTALCGVAMYHAYNWTRTQNTGDGLVQVIYLIGELSTRIGHVHLCSYHADDERRYGVSLAQLMSDVVAMTQSGSPQHCKYSLGFPGSALLQRRHVIAVSRVQSAYQLMQDALEAQSRGSAITAASTDTYAQVMVPPLDQSARQWFGANTPSPTDVQADTLHPQQVVQAGAELYSALCLHTTAFPLTITDSSSGTSLEITDGTTAVEVSMAAEHTAHFLVGNGATAVSSTRRQQVLSVHTEALRGDVVHVQVGSAVESSGWTLQPAQQCLTGPNTSLKDTSVVTKQLVVTRQVGVLEPTLDLFLDDFRSTRLPPAELLQTQNSITSDWNEDVKEATVEHNSAIIAAGLTLLAVPRKSSAGSLVDFKKAAPPTTSKNAPVPRSELNHAFSFLHSIGAVDGLEPLVQQRTFSKFGANINDGDNGSTVVTLTKPGVHWDAVVPSEVYVPLAPRSLISSVVASTAATDATSGLANASSVQLMLQQQDLTPNDDAVAALHAVHTRTLIPPLPCLARTSAGSRTTVTKLQEAVYRAFGTLNDDGTSSRACTSRHELVLLDASSLDHAFTRSDAVLFFAGNFSDVLAATRDVRQLLAGRSFAALFVVPNPVVANGVTIHLARQGEGAPLFSPIVDGACLSVESAGLLLRAALLSSMLPWKQPLTIAEAKRRVSQRPTRTFLMDGLATKDVNQLLSSVSTKRAAGRSASPRPASGASPLSTVVTSTSGPSPSPHSQQSSPGPNNNNSSFAGNNNSLASVARFVSPGQDASTMTATAWTLQLAASGW</sequence>